<evidence type="ECO:0000256" key="13">
    <source>
        <dbReference type="SAM" id="MobiDB-lite"/>
    </source>
</evidence>
<comment type="subunit">
    <text evidence="5">Homohexamer (dimer of homotrimers).</text>
</comment>
<keyword evidence="9" id="KW-0378">Hydrolase</keyword>
<keyword evidence="12" id="KW-0175">Coiled coil</keyword>
<dbReference type="Gene3D" id="1.20.58.2220">
    <property type="entry name" value="Formin, FH2 domain"/>
    <property type="match status" value="1"/>
</dbReference>
<feature type="region of interest" description="Disordered" evidence="13">
    <location>
        <begin position="402"/>
        <end position="536"/>
    </location>
</feature>
<dbReference type="Pfam" id="PF02181">
    <property type="entry name" value="FH2"/>
    <property type="match status" value="1"/>
</dbReference>
<feature type="compositionally biased region" description="Pro residues" evidence="13">
    <location>
        <begin position="877"/>
        <end position="889"/>
    </location>
</feature>
<feature type="compositionally biased region" description="Low complexity" evidence="13">
    <location>
        <begin position="787"/>
        <end position="798"/>
    </location>
</feature>
<accession>N1QUA9</accession>
<dbReference type="Gene3D" id="3.40.220.10">
    <property type="entry name" value="Leucine Aminopeptidase, subunit E, domain 1"/>
    <property type="match status" value="2"/>
</dbReference>
<dbReference type="Pfam" id="PF00883">
    <property type="entry name" value="Peptidase_M17"/>
    <property type="match status" value="1"/>
</dbReference>
<dbReference type="SUPFAM" id="SSF52949">
    <property type="entry name" value="Macro domain-like"/>
    <property type="match status" value="1"/>
</dbReference>
<feature type="compositionally biased region" description="Pro residues" evidence="13">
    <location>
        <begin position="524"/>
        <end position="533"/>
    </location>
</feature>
<dbReference type="SUPFAM" id="SSF53187">
    <property type="entry name" value="Zn-dependent exopeptidases"/>
    <property type="match status" value="1"/>
</dbReference>
<dbReference type="Gene3D" id="3.90.190.10">
    <property type="entry name" value="Protein tyrosine phosphatase superfamily"/>
    <property type="match status" value="1"/>
</dbReference>
<keyword evidence="7" id="KW-0645">Protease</keyword>
<proteinExistence type="inferred from homology"/>
<dbReference type="PROSITE" id="PS00631">
    <property type="entry name" value="CYTOSOL_AP"/>
    <property type="match status" value="1"/>
</dbReference>
<keyword evidence="8" id="KW-0479">Metal-binding</keyword>
<dbReference type="GO" id="GO:0004721">
    <property type="term" value="F:phosphoprotein phosphatase activity"/>
    <property type="evidence" value="ECO:0007669"/>
    <property type="project" value="UniProtKB-KW"/>
</dbReference>
<dbReference type="PANTHER" id="PTHR45733">
    <property type="entry name" value="FORMIN-J"/>
    <property type="match status" value="1"/>
</dbReference>
<dbReference type="InterPro" id="IPR029021">
    <property type="entry name" value="Prot-tyrosine_phosphatase-like"/>
</dbReference>
<dbReference type="SMART" id="SM01326">
    <property type="entry name" value="PTEN_C2"/>
    <property type="match status" value="1"/>
</dbReference>
<dbReference type="GO" id="GO:0070006">
    <property type="term" value="F:metalloaminopeptidase activity"/>
    <property type="evidence" value="ECO:0007669"/>
    <property type="project" value="InterPro"/>
</dbReference>
<feature type="region of interest" description="Disordered" evidence="13">
    <location>
        <begin position="614"/>
        <end position="947"/>
    </location>
</feature>
<comment type="catalytic activity">
    <reaction evidence="2">
        <text>Release of N-terminal proline from a peptide.</text>
        <dbReference type="EC" id="3.4.11.5"/>
    </reaction>
</comment>
<dbReference type="InterPro" id="IPR023042">
    <property type="entry name" value="Peptidase_M17_leu_NH2_pept"/>
</dbReference>
<dbReference type="Gene3D" id="2.60.40.1110">
    <property type="match status" value="1"/>
</dbReference>
<evidence type="ECO:0000256" key="9">
    <source>
        <dbReference type="ARBA" id="ARBA00022801"/>
    </source>
</evidence>
<feature type="compositionally biased region" description="Pro residues" evidence="13">
    <location>
        <begin position="731"/>
        <end position="742"/>
    </location>
</feature>
<dbReference type="Pfam" id="PF10409">
    <property type="entry name" value="PTEN_C2"/>
    <property type="match status" value="1"/>
</dbReference>
<dbReference type="InterPro" id="IPR011356">
    <property type="entry name" value="Leucine_aapep/pepB"/>
</dbReference>
<sequence>MALFRKFFFKKPPDGVLLITDNIYVFDHCFSLNAPEEDQFEAHTRGIAAHLLEDFHDHSFMVANFGTRAEESRLYHILSEYGMTVLDYPGHYEGCPLLTIEMVHCILKSSESWLSLGQHNLLIMHCEQGCWPILAFMLAALLLYLGQYSDEQKTLDMLYKQSSSEFLEMFSPLNPMPSQIRYLRYISMRNVMPEWPPADRALTLDCLTLRMLPDFQSQGGFCPIFRIYGPDPLMPHDQTPKVLFSTPKTSNLVRFNSQADERVNINLQCHVQGDVVIECSNLYDDLDREEMVIFSDMDATTSLVTTEPLSHQDKQGLGVEEFAKVLDIFNHLDWLDGDTDTALDTPQKRFQVTSQGNINASPPDEPETFFDTQEELGFDNFSGEINSSAHVLKLQNHFGMLGSTELKQGPPHSSPTEVPSKPHRIDLDPSRTEPPSVLFSPSEVTKPKASASSVAPSSVTVTPQPVFSPVQPQPLPSDSAVQISSEASATKSAGKPGSQTPIQHEPSPLMVTKSGSSTSWIPSCAPPPLPPRPATVSLAPVSPTLPINTSTSLISVSLKSTMPSPSPPPEPSAFAQAFATEQLVKSQESSYEILKSLSDSSTASAYSVCIVKESSTPKASSPVTLPAIPLTSDSGPLVTPVTRSDPNPASPLPPPPPPPPPIKAATVYEQETSRKEKVAPPQPPPPPPPPALPRAPFENATQSFTTYEISSPPVRSSPPAPATTSLSVRSSPPPPPPPPPPSVFADKKVSSASKYAVPSPLSPNFSQTVPRLQAPTIPPPPPPPPRSSSLVCSSPSTSGRHFMAAPHPPPPPPRLHTLASHVSAPPAPPLLVAAPHPPPPPPPLHTMSSRGSAPPVPPLPPPKLAGASNASQKPSVTRPPPPPPGPPPKNSSNSLPSKGTVVSAAPPPPPTLSFGAKGRSAVRSKSPRGLRANQPSKRTPLKPLHWVKVSRATQGSLWADTQKSDEASRTPEIDLSELESLFSVSMPSTDAKRTRQRPPVASKQEKVHLIDLQRSKNCEIMLRNIKMPLPDLMASVLTLDDSIVDGDQVDYLIKFCPTKEEMELLKSYTGSKENLGKCEQFFLEMMKVPRVESKLRILSFKIKFLTQVADVKNNLNTINDVAEEVRNSDKLKRVMQTILSLGNALNQGTARGSAVGFRLDSLLKLIDIRARNNKMTLMHYLCKVLAGKLPEVLDFVKDLAHLEPATKIQLKDLAEEMQAITKGLEKVEQELATSEKDGPVSETFYKKLKEFLADAQAEGRSLASLYSTAGKSADSLAHYFGEDPVRCPFEQGLSNPSQLFRGICQSWQTLTKMIIEKNIYIQNTRHTPLDTSLSIFSYCVCLIAFTGKDIEFSDWKGDILAVAVTEKDLSKGSDSKFENAVLKKLDAQLSGLLSEASAEEDFTGKAGQSVVLRLSGQGFKRVALASSVAVVLASPTGVQEGFKLNAAAAIASGTVLGLHEDSRFKAESKKVHLKQVDLIGLGSGSELDQKLKYVNDLSSGVIFGKELVNAPANVLTPAVLAEEASKIASEHSDVFTATILDVEKCQELKMGSYLGVAAASANPPHFIHLCYKPVGGNVKRKLAIVGKGLTFDSGGYNIKTGPGCSIELMKFDMGGSAAVFGAAKALAQIKPPGVEVHFIVAACENMISGTGMRPGDILTASNGKTIEVNNTDAEGRLTLADALVYACNQGVDKIIDLATLTGACVVALGPSIAGIFTPSDELAQEVAAASELSGEKFWRLPMEESYWEQMKSGVADMVNTGGRQGGSITAALFLKQFVDEKVQWMHIDMAGPVWNDKKRAATGFGVSTLVEWVLKNSSS</sequence>
<evidence type="ECO:0000256" key="5">
    <source>
        <dbReference type="ARBA" id="ARBA00011867"/>
    </source>
</evidence>
<dbReference type="PRINTS" id="PR00481">
    <property type="entry name" value="LAMNOPPTDASE"/>
</dbReference>
<dbReference type="InterPro" id="IPR008283">
    <property type="entry name" value="Peptidase_M17_N"/>
</dbReference>
<dbReference type="GO" id="GO:0005737">
    <property type="term" value="C:cytoplasm"/>
    <property type="evidence" value="ECO:0007669"/>
    <property type="project" value="InterPro"/>
</dbReference>
<feature type="region of interest" description="Disordered" evidence="13">
    <location>
        <begin position="986"/>
        <end position="1005"/>
    </location>
</feature>
<dbReference type="NCBIfam" id="NF002076">
    <property type="entry name" value="PRK00913.2-3"/>
    <property type="match status" value="1"/>
</dbReference>
<feature type="compositionally biased region" description="Polar residues" evidence="13">
    <location>
        <begin position="479"/>
        <end position="502"/>
    </location>
</feature>
<dbReference type="PROSITE" id="PS51444">
    <property type="entry name" value="FH2"/>
    <property type="match status" value="1"/>
</dbReference>
<dbReference type="MEROPS" id="M17.A03"/>
<dbReference type="InterPro" id="IPR015425">
    <property type="entry name" value="FH2_Formin"/>
</dbReference>
<evidence type="ECO:0000256" key="6">
    <source>
        <dbReference type="ARBA" id="ARBA00022438"/>
    </source>
</evidence>
<reference evidence="14" key="1">
    <citation type="submission" date="2015-06" db="UniProtKB">
        <authorList>
            <consortium name="EnsemblPlants"/>
        </authorList>
    </citation>
    <scope>IDENTIFICATION</scope>
</reference>
<evidence type="ECO:0000256" key="3">
    <source>
        <dbReference type="ARBA" id="ARBA00006468"/>
    </source>
</evidence>
<name>N1QUA9_AEGTA</name>
<dbReference type="InterPro" id="IPR042201">
    <property type="entry name" value="FH2_Formin_sf"/>
</dbReference>
<evidence type="ECO:0000256" key="2">
    <source>
        <dbReference type="ARBA" id="ARBA00001585"/>
    </source>
</evidence>
<evidence type="ECO:0000256" key="4">
    <source>
        <dbReference type="ARBA" id="ARBA00009528"/>
    </source>
</evidence>
<feature type="compositionally biased region" description="Pro residues" evidence="13">
    <location>
        <begin position="648"/>
        <end position="662"/>
    </location>
</feature>
<comment type="similarity">
    <text evidence="4">Belongs to the peptidase M17 family.</text>
</comment>
<comment type="function">
    <text evidence="11">Presumably involved in the processing and regular turnover of intracellular proteins. Catalyzes the removal of unsubstituted N-terminal amino acids from various peptides.</text>
</comment>
<evidence type="ECO:0000256" key="10">
    <source>
        <dbReference type="ARBA" id="ARBA00022912"/>
    </source>
</evidence>
<dbReference type="SUPFAM" id="SSF101447">
    <property type="entry name" value="Formin homology 2 domain (FH2 domain)"/>
    <property type="match status" value="1"/>
</dbReference>
<keyword evidence="6" id="KW-0031">Aminopeptidase</keyword>
<dbReference type="InterPro" id="IPR051144">
    <property type="entry name" value="Formin_homology_domain"/>
</dbReference>
<feature type="compositionally biased region" description="Pro residues" evidence="13">
    <location>
        <begin position="776"/>
        <end position="786"/>
    </location>
</feature>
<dbReference type="EnsemblPlants" id="EMT02487">
    <property type="protein sequence ID" value="EMT02487"/>
    <property type="gene ID" value="F775_01677"/>
</dbReference>
<dbReference type="CDD" id="cd00433">
    <property type="entry name" value="Peptidase_M17"/>
    <property type="match status" value="1"/>
</dbReference>
<feature type="compositionally biased region" description="Polar residues" evidence="13">
    <location>
        <begin position="699"/>
        <end position="709"/>
    </location>
</feature>
<dbReference type="InterPro" id="IPR014020">
    <property type="entry name" value="Tensin_C2-dom"/>
</dbReference>
<feature type="compositionally biased region" description="Pro residues" evidence="13">
    <location>
        <begin position="854"/>
        <end position="863"/>
    </location>
</feature>
<feature type="compositionally biased region" description="Low complexity" evidence="13">
    <location>
        <begin position="447"/>
        <end position="470"/>
    </location>
</feature>
<dbReference type="ExpressionAtlas" id="N1QUA9">
    <property type="expression patterns" value="baseline"/>
</dbReference>
<dbReference type="InterPro" id="IPR000819">
    <property type="entry name" value="Peptidase_M17_C"/>
</dbReference>
<feature type="compositionally biased region" description="Low complexity" evidence="13">
    <location>
        <begin position="890"/>
        <end position="899"/>
    </location>
</feature>
<evidence type="ECO:0000256" key="1">
    <source>
        <dbReference type="ARBA" id="ARBA00000135"/>
    </source>
</evidence>
<comment type="similarity">
    <text evidence="3">Belongs to the formin-like family. Class-II subfamily.</text>
</comment>
<protein>
    <submittedName>
        <fullName evidence="14">Formin-like protein</fullName>
    </submittedName>
</protein>
<evidence type="ECO:0000313" key="14">
    <source>
        <dbReference type="EnsemblPlants" id="EMT02487"/>
    </source>
</evidence>
<dbReference type="PROSITE" id="PS51182">
    <property type="entry name" value="C2_TENSIN"/>
    <property type="match status" value="1"/>
</dbReference>
<feature type="compositionally biased region" description="Pro residues" evidence="13">
    <location>
        <begin position="825"/>
        <end position="844"/>
    </location>
</feature>
<evidence type="ECO:0000256" key="11">
    <source>
        <dbReference type="ARBA" id="ARBA00049972"/>
    </source>
</evidence>
<evidence type="ECO:0000256" key="12">
    <source>
        <dbReference type="SAM" id="Coils"/>
    </source>
</evidence>
<dbReference type="GO" id="GO:0006508">
    <property type="term" value="P:proteolysis"/>
    <property type="evidence" value="ECO:0007669"/>
    <property type="project" value="UniProtKB-KW"/>
</dbReference>
<dbReference type="Gene3D" id="3.40.630.10">
    <property type="entry name" value="Zn peptidases"/>
    <property type="match status" value="1"/>
</dbReference>
<evidence type="ECO:0000256" key="8">
    <source>
        <dbReference type="ARBA" id="ARBA00022723"/>
    </source>
</evidence>
<feature type="coiled-coil region" evidence="12">
    <location>
        <begin position="1210"/>
        <end position="1237"/>
    </location>
</feature>
<dbReference type="Pfam" id="PF02789">
    <property type="entry name" value="Peptidase_M17_N"/>
    <property type="match status" value="1"/>
</dbReference>
<evidence type="ECO:0000256" key="7">
    <source>
        <dbReference type="ARBA" id="ARBA00022670"/>
    </source>
</evidence>
<dbReference type="PANTHER" id="PTHR45733:SF5">
    <property type="entry name" value="FORMIN-LIKE PROTEIN 7"/>
    <property type="match status" value="1"/>
</dbReference>
<dbReference type="InterPro" id="IPR043472">
    <property type="entry name" value="Macro_dom-like"/>
</dbReference>
<keyword evidence="10" id="KW-0904">Protein phosphatase</keyword>
<feature type="compositionally biased region" description="Pro residues" evidence="13">
    <location>
        <begin position="680"/>
        <end position="693"/>
    </location>
</feature>
<comment type="catalytic activity">
    <reaction evidence="1">
        <text>Release of an N-terminal amino acid, Xaa-|-Yaa-, in which Xaa is preferably Leu, but may be other amino acids including Pro although not Arg or Lys, and Yaa may be Pro. Amino acid amides and methyl esters are also readily hydrolyzed, but rates on arylamides are exceedingly low.</text>
        <dbReference type="EC" id="3.4.11.1"/>
    </reaction>
</comment>
<feature type="compositionally biased region" description="Polar residues" evidence="13">
    <location>
        <begin position="614"/>
        <end position="623"/>
    </location>
</feature>
<dbReference type="GO" id="GO:0030145">
    <property type="term" value="F:manganese ion binding"/>
    <property type="evidence" value="ECO:0007669"/>
    <property type="project" value="InterPro"/>
</dbReference>
<organism evidence="14">
    <name type="scientific">Aegilops tauschii</name>
    <name type="common">Tausch's goatgrass</name>
    <name type="synonym">Aegilops squarrosa</name>
    <dbReference type="NCBI Taxonomy" id="37682"/>
    <lineage>
        <taxon>Eukaryota</taxon>
        <taxon>Viridiplantae</taxon>
        <taxon>Streptophyta</taxon>
        <taxon>Embryophyta</taxon>
        <taxon>Tracheophyta</taxon>
        <taxon>Spermatophyta</taxon>
        <taxon>Magnoliopsida</taxon>
        <taxon>Liliopsida</taxon>
        <taxon>Poales</taxon>
        <taxon>Poaceae</taxon>
        <taxon>BOP clade</taxon>
        <taxon>Pooideae</taxon>
        <taxon>Triticodae</taxon>
        <taxon>Triticeae</taxon>
        <taxon>Triticinae</taxon>
        <taxon>Aegilops</taxon>
    </lineage>
</organism>
<dbReference type="SMART" id="SM00498">
    <property type="entry name" value="FH2"/>
    <property type="match status" value="1"/>
</dbReference>
<dbReference type="HAMAP" id="MF_00181">
    <property type="entry name" value="Cytosol_peptidase_M17"/>
    <property type="match status" value="1"/>
</dbReference>
<dbReference type="SUPFAM" id="SSF52799">
    <property type="entry name" value="(Phosphotyrosine protein) phosphatases II"/>
    <property type="match status" value="1"/>
</dbReference>
<dbReference type="FunFam" id="3.40.630.10:FF:000033">
    <property type="entry name" value="M17 leucyl aminopeptidase"/>
    <property type="match status" value="1"/>
</dbReference>